<reference evidence="1 2" key="1">
    <citation type="submission" date="2015-02" db="EMBL/GenBank/DDBJ databases">
        <authorList>
            <person name="Ju K.-S."/>
            <person name="Doroghazi J.R."/>
            <person name="Metcalf W."/>
        </authorList>
    </citation>
    <scope>NUCLEOTIDE SEQUENCE [LARGE SCALE GENOMIC DNA]</scope>
    <source>
        <strain evidence="1 2">NRRL ISP-5550</strain>
    </source>
</reference>
<protein>
    <submittedName>
        <fullName evidence="1">Uncharacterized protein</fullName>
    </submittedName>
</protein>
<organism evidence="1 2">
    <name type="scientific">Streptomyces katrae</name>
    <dbReference type="NCBI Taxonomy" id="68223"/>
    <lineage>
        <taxon>Bacteria</taxon>
        <taxon>Bacillati</taxon>
        <taxon>Actinomycetota</taxon>
        <taxon>Actinomycetes</taxon>
        <taxon>Kitasatosporales</taxon>
        <taxon>Streptomycetaceae</taxon>
        <taxon>Streptomyces</taxon>
    </lineage>
</organism>
<evidence type="ECO:0000313" key="2">
    <source>
        <dbReference type="Proteomes" id="UP000033551"/>
    </source>
</evidence>
<evidence type="ECO:0000313" key="1">
    <source>
        <dbReference type="EMBL" id="KJY31656.1"/>
    </source>
</evidence>
<dbReference type="Proteomes" id="UP000033551">
    <property type="component" value="Unassembled WGS sequence"/>
</dbReference>
<dbReference type="AlphaFoldDB" id="A0A0F4JF92"/>
<sequence>MALAGRVSTHPGWMGRSASKTVPSVMVRPWLRAAMSVHRSPLPSVCWAMDHRLSAGRTSRTVYVTAVLDALAGVPACGAASLPEPGMG</sequence>
<dbReference type="EMBL" id="JZWV01000477">
    <property type="protein sequence ID" value="KJY31656.1"/>
    <property type="molecule type" value="Genomic_DNA"/>
</dbReference>
<name>A0A0F4JF92_9ACTN</name>
<gene>
    <name evidence="1" type="ORF">VR44_17685</name>
</gene>
<comment type="caution">
    <text evidence="1">The sequence shown here is derived from an EMBL/GenBank/DDBJ whole genome shotgun (WGS) entry which is preliminary data.</text>
</comment>
<proteinExistence type="predicted"/>
<accession>A0A0F4JF92</accession>
<keyword evidence="2" id="KW-1185">Reference proteome</keyword>
<feature type="non-terminal residue" evidence="1">
    <location>
        <position position="88"/>
    </location>
</feature>